<feature type="domain" description="Endonuclease/exonuclease/phosphatase" evidence="1">
    <location>
        <begin position="33"/>
        <end position="216"/>
    </location>
</feature>
<evidence type="ECO:0000313" key="2">
    <source>
        <dbReference type="EMBL" id="VUD73322.1"/>
    </source>
</evidence>
<accession>A0A509EGZ4</accession>
<dbReference type="Gene3D" id="3.60.10.10">
    <property type="entry name" value="Endonuclease/exonuclease/phosphatase"/>
    <property type="match status" value="1"/>
</dbReference>
<dbReference type="InterPro" id="IPR036691">
    <property type="entry name" value="Endo/exonu/phosph_ase_sf"/>
</dbReference>
<dbReference type="EMBL" id="CABFPH010000067">
    <property type="protein sequence ID" value="VUD73322.1"/>
    <property type="molecule type" value="Genomic_DNA"/>
</dbReference>
<keyword evidence="3" id="KW-1185">Reference proteome</keyword>
<dbReference type="Pfam" id="PF03372">
    <property type="entry name" value="Exo_endo_phos"/>
    <property type="match status" value="1"/>
</dbReference>
<organism evidence="2 3">
    <name type="scientific">Methylobacterium symbioticum</name>
    <dbReference type="NCBI Taxonomy" id="2584084"/>
    <lineage>
        <taxon>Bacteria</taxon>
        <taxon>Pseudomonadati</taxon>
        <taxon>Pseudomonadota</taxon>
        <taxon>Alphaproteobacteria</taxon>
        <taxon>Hyphomicrobiales</taxon>
        <taxon>Methylobacteriaceae</taxon>
        <taxon>Methylobacterium</taxon>
    </lineage>
</organism>
<dbReference type="OrthoDB" id="7979217at2"/>
<reference evidence="2 3" key="1">
    <citation type="submission" date="2019-06" db="EMBL/GenBank/DDBJ databases">
        <authorList>
            <person name="Rodrigo-Torres L."/>
            <person name="Arahal R. D."/>
            <person name="Lucena T."/>
        </authorList>
    </citation>
    <scope>NUCLEOTIDE SEQUENCE [LARGE SCALE GENOMIC DNA]</scope>
    <source>
        <strain evidence="2 3">SB0023/3</strain>
    </source>
</reference>
<sequence>MLDKTRSRPIGLASVAAEPLAQADRDATTWKIVSWNLLRRTGAAVGDLVALIEQERPDLLLMQEATRCIGALPDRVGGAYAWAQLPNRIHGLAMWSPTPWTVQPRVIELPSGAMFDRVCQVLDFGGVGVANVHLSHGQVLNRRQLRRIIATLPERAAILGDYNIVGPALMPGFRDVGPRAPTHAMAQMVPLRLDRCLVRGLACHERAVLPRGPSDHRPIVVHLREAPEAERPVRLRPTPMDRFANRLSASIRRRKDHR</sequence>
<dbReference type="GO" id="GO:0003824">
    <property type="term" value="F:catalytic activity"/>
    <property type="evidence" value="ECO:0007669"/>
    <property type="project" value="InterPro"/>
</dbReference>
<dbReference type="RefSeq" id="WP_142584582.1">
    <property type="nucleotide sequence ID" value="NZ_CABFPH010000067.1"/>
</dbReference>
<evidence type="ECO:0000259" key="1">
    <source>
        <dbReference type="Pfam" id="PF03372"/>
    </source>
</evidence>
<dbReference type="InterPro" id="IPR005135">
    <property type="entry name" value="Endo/exonuclease/phosphatase"/>
</dbReference>
<dbReference type="SUPFAM" id="SSF56219">
    <property type="entry name" value="DNase I-like"/>
    <property type="match status" value="1"/>
</dbReference>
<evidence type="ECO:0000313" key="3">
    <source>
        <dbReference type="Proteomes" id="UP000410984"/>
    </source>
</evidence>
<protein>
    <recommendedName>
        <fullName evidence="1">Endonuclease/exonuclease/phosphatase domain-containing protein</fullName>
    </recommendedName>
</protein>
<dbReference type="Proteomes" id="UP000410984">
    <property type="component" value="Unassembled WGS sequence"/>
</dbReference>
<gene>
    <name evidence="2" type="ORF">MET9862_03937</name>
</gene>
<dbReference type="AlphaFoldDB" id="A0A509EGZ4"/>
<proteinExistence type="predicted"/>
<name>A0A509EGZ4_9HYPH</name>